<dbReference type="InterPro" id="IPR027417">
    <property type="entry name" value="P-loop_NTPase"/>
</dbReference>
<accession>A0A1J7IUX5</accession>
<evidence type="ECO:0000256" key="1">
    <source>
        <dbReference type="SAM" id="MobiDB-lite"/>
    </source>
</evidence>
<reference evidence="2 3" key="1">
    <citation type="submission" date="2016-10" db="EMBL/GenBank/DDBJ databases">
        <title>Draft genome sequence of Coniochaeta ligniaria NRRL30616, a lignocellulolytic fungus for bioabatement of inhibitors in plant biomass hydrolysates.</title>
        <authorList>
            <consortium name="DOE Joint Genome Institute"/>
            <person name="Jimenez D.J."/>
            <person name="Hector R.E."/>
            <person name="Riley R."/>
            <person name="Sun H."/>
            <person name="Grigoriev I.V."/>
            <person name="Van Elsas J.D."/>
            <person name="Nichols N.N."/>
        </authorList>
    </citation>
    <scope>NUCLEOTIDE SEQUENCE [LARGE SCALE GENOMIC DNA]</scope>
    <source>
        <strain evidence="2 3">NRRL 30616</strain>
    </source>
</reference>
<name>A0A1J7IUX5_9PEZI</name>
<gene>
    <name evidence="2" type="ORF">CONLIGDRAFT_75540</name>
</gene>
<dbReference type="OrthoDB" id="524326at2759"/>
<dbReference type="EMBL" id="KV875102">
    <property type="protein sequence ID" value="OIW24913.1"/>
    <property type="molecule type" value="Genomic_DNA"/>
</dbReference>
<dbReference type="InParanoid" id="A0A1J7IUX5"/>
<dbReference type="AlphaFoldDB" id="A0A1J7IUX5"/>
<evidence type="ECO:0000313" key="3">
    <source>
        <dbReference type="Proteomes" id="UP000182658"/>
    </source>
</evidence>
<dbReference type="SUPFAM" id="SSF52540">
    <property type="entry name" value="P-loop containing nucleoside triphosphate hydrolases"/>
    <property type="match status" value="1"/>
</dbReference>
<protein>
    <submittedName>
        <fullName evidence="2">Uncharacterized protein</fullName>
    </submittedName>
</protein>
<feature type="region of interest" description="Disordered" evidence="1">
    <location>
        <begin position="219"/>
        <end position="267"/>
    </location>
</feature>
<evidence type="ECO:0000313" key="2">
    <source>
        <dbReference type="EMBL" id="OIW24913.1"/>
    </source>
</evidence>
<organism evidence="2 3">
    <name type="scientific">Coniochaeta ligniaria NRRL 30616</name>
    <dbReference type="NCBI Taxonomy" id="1408157"/>
    <lineage>
        <taxon>Eukaryota</taxon>
        <taxon>Fungi</taxon>
        <taxon>Dikarya</taxon>
        <taxon>Ascomycota</taxon>
        <taxon>Pezizomycotina</taxon>
        <taxon>Sordariomycetes</taxon>
        <taxon>Sordariomycetidae</taxon>
        <taxon>Coniochaetales</taxon>
        <taxon>Coniochaetaceae</taxon>
        <taxon>Coniochaeta</taxon>
    </lineage>
</organism>
<dbReference type="STRING" id="1408157.A0A1J7IUX5"/>
<proteinExistence type="predicted"/>
<keyword evidence="3" id="KW-1185">Reference proteome</keyword>
<sequence>MDPLSIASGCAGIMGAIVKTSSTIREFVRDVREARGQLSTTAQQLTELEMTISLIKDDHDAESGSFAEHMPDSVTKQTATVIQSCRDVLGELDTVMDKYHPRKHRTPLKWAFKGKDEVAALNKQLEAHSRTLQMSLEISTLIISKSIKTDTVALGVVSGQIKDDTGHIRDDTGKILQEIDELRGLVSQQLPDHVRARIDIMENYLDSLTEYAETVIDSVDRDNSPHGYDTPVSLSPRPVADEDPFRDDCRNGPSSLPVDETSMPSPMQGAVHEGLLPCEVVNPGSPVSLVLLGPTNSHKTSLVNLLNRLATNYRRAVDISNVSKFGVEAHDLEIPLSDYVLVDTATGAEIGDTLGLREWTCSPLGSKSSVRLRNPDAVRLNIRLVDTPGFTNNIIRGGLRGTDPKIMELVLKSLAAHSNDDWEKRLFAVTFFHSTGSSNQTPFRTSSKNTLNFYQRSMPALLSSIKIARVESFGKLFPLSEDPEQTVLEPPYFFIDSRLRMSDTYAQLVSYNEAYRFLLFLAQSGPKPLLKDYPGP</sequence>
<dbReference type="Proteomes" id="UP000182658">
    <property type="component" value="Unassembled WGS sequence"/>
</dbReference>